<evidence type="ECO:0000313" key="7">
    <source>
        <dbReference type="EMBL" id="AFG38099.1"/>
    </source>
</evidence>
<dbReference type="RefSeq" id="WP_014456082.1">
    <property type="nucleotide sequence ID" value="NC_017098.1"/>
</dbReference>
<dbReference type="OrthoDB" id="9816081at2"/>
<feature type="compositionally biased region" description="Polar residues" evidence="5">
    <location>
        <begin position="8"/>
        <end position="25"/>
    </location>
</feature>
<dbReference type="GO" id="GO:0016787">
    <property type="term" value="F:hydrolase activity"/>
    <property type="evidence" value="ECO:0007669"/>
    <property type="project" value="UniProtKB-KW"/>
</dbReference>
<evidence type="ECO:0000256" key="4">
    <source>
        <dbReference type="ARBA" id="ARBA00025742"/>
    </source>
</evidence>
<dbReference type="InterPro" id="IPR004843">
    <property type="entry name" value="Calcineurin-like_PHP"/>
</dbReference>
<evidence type="ECO:0000256" key="3">
    <source>
        <dbReference type="ARBA" id="ARBA00023004"/>
    </source>
</evidence>
<dbReference type="GO" id="GO:0046872">
    <property type="term" value="F:metal ion binding"/>
    <property type="evidence" value="ECO:0007669"/>
    <property type="project" value="UniProtKB-KW"/>
</dbReference>
<dbReference type="Pfam" id="PF00149">
    <property type="entry name" value="Metallophos"/>
    <property type="match status" value="1"/>
</dbReference>
<name>H9UKQ6_SPIAZ</name>
<dbReference type="AlphaFoldDB" id="H9UKQ6"/>
<dbReference type="eggNOG" id="COG1409">
    <property type="taxonomic scope" value="Bacteria"/>
</dbReference>
<evidence type="ECO:0000313" key="8">
    <source>
        <dbReference type="Proteomes" id="UP000007383"/>
    </source>
</evidence>
<dbReference type="EMBL" id="CP003282">
    <property type="protein sequence ID" value="AFG38099.1"/>
    <property type="molecule type" value="Genomic_DNA"/>
</dbReference>
<gene>
    <name evidence="7" type="ordered locus">Spiaf_2051</name>
</gene>
<dbReference type="SUPFAM" id="SSF56300">
    <property type="entry name" value="Metallo-dependent phosphatases"/>
    <property type="match status" value="1"/>
</dbReference>
<dbReference type="InterPro" id="IPR029052">
    <property type="entry name" value="Metallo-depent_PP-like"/>
</dbReference>
<dbReference type="HOGENOM" id="CLU_943037_0_0_12"/>
<feature type="region of interest" description="Disordered" evidence="5">
    <location>
        <begin position="1"/>
        <end position="29"/>
    </location>
</feature>
<accession>H9UKQ6</accession>
<comment type="similarity">
    <text evidence="4">Belongs to the cyclic nucleotide phosphodiesterase class-III family.</text>
</comment>
<feature type="domain" description="Calcineurin-like phosphoesterase" evidence="6">
    <location>
        <begin position="35"/>
        <end position="237"/>
    </location>
</feature>
<dbReference type="Gene3D" id="3.60.21.10">
    <property type="match status" value="1"/>
</dbReference>
<dbReference type="PANTHER" id="PTHR42988">
    <property type="entry name" value="PHOSPHOHYDROLASE"/>
    <property type="match status" value="1"/>
</dbReference>
<keyword evidence="1" id="KW-0479">Metal-binding</keyword>
<evidence type="ECO:0000256" key="1">
    <source>
        <dbReference type="ARBA" id="ARBA00022723"/>
    </source>
</evidence>
<dbReference type="PATRIC" id="fig|889378.3.peg.2038"/>
<keyword evidence="8" id="KW-1185">Reference proteome</keyword>
<dbReference type="PANTHER" id="PTHR42988:SF2">
    <property type="entry name" value="CYCLIC NUCLEOTIDE PHOSPHODIESTERASE CBUA0032-RELATED"/>
    <property type="match status" value="1"/>
</dbReference>
<organism evidence="7 8">
    <name type="scientific">Spirochaeta africana (strain ATCC 700263 / DSM 8902 / Z-7692)</name>
    <dbReference type="NCBI Taxonomy" id="889378"/>
    <lineage>
        <taxon>Bacteria</taxon>
        <taxon>Pseudomonadati</taxon>
        <taxon>Spirochaetota</taxon>
        <taxon>Spirochaetia</taxon>
        <taxon>Spirochaetales</taxon>
        <taxon>Spirochaetaceae</taxon>
        <taxon>Spirochaeta</taxon>
    </lineage>
</organism>
<dbReference type="InterPro" id="IPR050884">
    <property type="entry name" value="CNP_phosphodiesterase-III"/>
</dbReference>
<reference evidence="8" key="1">
    <citation type="journal article" date="2013" name="Stand. Genomic Sci.">
        <title>Complete genome sequence of the halophilic bacterium Spirochaeta africana type strain (Z-7692(T)) from the alkaline Lake Magadi in the East African Rift.</title>
        <authorList>
            <person name="Liolos K."/>
            <person name="Abt B."/>
            <person name="Scheuner C."/>
            <person name="Teshima H."/>
            <person name="Held B."/>
            <person name="Lapidus A."/>
            <person name="Nolan M."/>
            <person name="Lucas S."/>
            <person name="Deshpande S."/>
            <person name="Cheng J.F."/>
            <person name="Tapia R."/>
            <person name="Goodwin L.A."/>
            <person name="Pitluck S."/>
            <person name="Pagani I."/>
            <person name="Ivanova N."/>
            <person name="Mavromatis K."/>
            <person name="Mikhailova N."/>
            <person name="Huntemann M."/>
            <person name="Pati A."/>
            <person name="Chen A."/>
            <person name="Palaniappan K."/>
            <person name="Land M."/>
            <person name="Rohde M."/>
            <person name="Tindall B.J."/>
            <person name="Detter J.C."/>
            <person name="Goker M."/>
            <person name="Bristow J."/>
            <person name="Eisen J.A."/>
            <person name="Markowitz V."/>
            <person name="Hugenholtz P."/>
            <person name="Woyke T."/>
            <person name="Klenk H.P."/>
            <person name="Kyrpides N.C."/>
        </authorList>
    </citation>
    <scope>NUCLEOTIDE SEQUENCE</scope>
    <source>
        <strain evidence="8">ATCC 700263 / DSM 8902 / Z-7692</strain>
    </source>
</reference>
<keyword evidence="3" id="KW-0408">Iron</keyword>
<dbReference type="KEGG" id="sfc:Spiaf_2051"/>
<keyword evidence="2 7" id="KW-0378">Hydrolase</keyword>
<sequence length="295" mass="33373">MTGRKTEVNQAAPQTPTQSPSSLQASPARPADTPFRLLVLNDMHVAMPGTPYHHRNTAAIFRRTLETLCRSRRPDLLILNGDLCATVPDPATYRYIARLLHQLQLPALALPGNHDDPRLMHRSFPHPAHVLADQGAPLVLTCPDDPYCGWARLHDWGITWLNSYDHRVSQAQLDWLQDNAAHLHADHGNILFIHHPPAAVPSRFMEAHYPLYNRDSVLAAIEQLPALQRIFCGHYHRSYEHPRLPLSMVNSSLYSIDPESPNHRVLHHNPGYAWIELTQGLHYTVAELPENMLQG</sequence>
<proteinExistence type="inferred from homology"/>
<protein>
    <submittedName>
        <fullName evidence="7">Putative phosphohydrolase</fullName>
    </submittedName>
</protein>
<dbReference type="STRING" id="889378.Spiaf_2051"/>
<dbReference type="Proteomes" id="UP000007383">
    <property type="component" value="Chromosome"/>
</dbReference>
<evidence type="ECO:0000259" key="6">
    <source>
        <dbReference type="Pfam" id="PF00149"/>
    </source>
</evidence>
<evidence type="ECO:0000256" key="2">
    <source>
        <dbReference type="ARBA" id="ARBA00022801"/>
    </source>
</evidence>
<evidence type="ECO:0000256" key="5">
    <source>
        <dbReference type="SAM" id="MobiDB-lite"/>
    </source>
</evidence>